<dbReference type="Proteomes" id="UP000003257">
    <property type="component" value="Unassembled WGS sequence"/>
</dbReference>
<accession>A0ABM9X0M1</accession>
<reference evidence="1 2" key="1">
    <citation type="submission" date="2007-11" db="EMBL/GenBank/DDBJ databases">
        <authorList>
            <person name="Wagner-Dobler I."/>
            <person name="Ferriera S."/>
            <person name="Johnson J."/>
            <person name="Kravitz S."/>
            <person name="Beeson K."/>
            <person name="Sutton G."/>
            <person name="Rogers Y.-H."/>
            <person name="Friedman R."/>
            <person name="Frazier M."/>
            <person name="Venter J.C."/>
        </authorList>
    </citation>
    <scope>NUCLEOTIDE SEQUENCE [LARGE SCALE GENOMIC DNA]</scope>
    <source>
        <strain evidence="1 2">HEL-45</strain>
    </source>
</reference>
<evidence type="ECO:0000313" key="1">
    <source>
        <dbReference type="EMBL" id="EDQ03014.1"/>
    </source>
</evidence>
<sequence>MLGEKLENLKDKTVSSALRSTDHLEILFM</sequence>
<evidence type="ECO:0000313" key="2">
    <source>
        <dbReference type="Proteomes" id="UP000003257"/>
    </source>
</evidence>
<gene>
    <name evidence="1" type="ORF">OIHEL45_20521</name>
</gene>
<organism evidence="1 2">
    <name type="scientific">Sulfitobacter indolifex HEL-45</name>
    <dbReference type="NCBI Taxonomy" id="391624"/>
    <lineage>
        <taxon>Bacteria</taxon>
        <taxon>Pseudomonadati</taxon>
        <taxon>Pseudomonadota</taxon>
        <taxon>Alphaproteobacteria</taxon>
        <taxon>Rhodobacterales</taxon>
        <taxon>Roseobacteraceae</taxon>
        <taxon>Sulfitobacter</taxon>
    </lineage>
</organism>
<comment type="caution">
    <text evidence="1">The sequence shown here is derived from an EMBL/GenBank/DDBJ whole genome shotgun (WGS) entry which is preliminary data.</text>
</comment>
<name>A0ABM9X0M1_9RHOB</name>
<dbReference type="EMBL" id="ABID01000057">
    <property type="protein sequence ID" value="EDQ03014.1"/>
    <property type="molecule type" value="Genomic_DNA"/>
</dbReference>
<keyword evidence="2" id="KW-1185">Reference proteome</keyword>
<proteinExistence type="predicted"/>
<protein>
    <submittedName>
        <fullName evidence="1">Uncharacterized protein</fullName>
    </submittedName>
</protein>